<evidence type="ECO:0000313" key="2">
    <source>
        <dbReference type="EMBL" id="PTB45419.1"/>
    </source>
</evidence>
<accession>A0A2T3ZKU2</accession>
<name>A0A2T3ZKU2_TRIA4</name>
<feature type="compositionally biased region" description="Basic and acidic residues" evidence="1">
    <location>
        <begin position="88"/>
        <end position="98"/>
    </location>
</feature>
<evidence type="ECO:0000313" key="3">
    <source>
        <dbReference type="Proteomes" id="UP000240493"/>
    </source>
</evidence>
<protein>
    <submittedName>
        <fullName evidence="2">Uncharacterized protein</fullName>
    </submittedName>
</protein>
<reference evidence="2 3" key="1">
    <citation type="submission" date="2016-07" db="EMBL/GenBank/DDBJ databases">
        <title>Multiple horizontal gene transfer events from other fungi enriched the ability of initially mycotrophic Trichoderma (Ascomycota) to feed on dead plant biomass.</title>
        <authorList>
            <consortium name="DOE Joint Genome Institute"/>
            <person name="Aerts A."/>
            <person name="Atanasova L."/>
            <person name="Chenthamara K."/>
            <person name="Zhang J."/>
            <person name="Grujic M."/>
            <person name="Henrissat B."/>
            <person name="Kuo A."/>
            <person name="Salamov A."/>
            <person name="Lipzen A."/>
            <person name="Labutti K."/>
            <person name="Barry K."/>
            <person name="Miao Y."/>
            <person name="Rahimi M.J."/>
            <person name="Shen Q."/>
            <person name="Grigoriev I.V."/>
            <person name="Kubicek C.P."/>
            <person name="Druzhinina I.S."/>
        </authorList>
    </citation>
    <scope>NUCLEOTIDE SEQUENCE [LARGE SCALE GENOMIC DNA]</scope>
    <source>
        <strain evidence="2 3">CBS 433.97</strain>
    </source>
</reference>
<sequence length="528" mass="59637">MECFENKLSPCFERSTSRESVLEKDKPSPLRIIKKSRHYSRQRTFKNNSADTGVDDSPHGSWEDGEPPRVLKLPRRRPKIVSKTRAGHASEESTDGDRISSTCTLPIEHSDIWLDDVSRASSRCTYHEQRNSQGLAELPFLSKPLLAEETVLVLSPHINVIPETMSMHEGQQHLWAAIEVCGRLFPAYTRPENDRVPCPNKDTFLKFGCLYDLTIDVLPTTQSSIVQTRCRQAFPATMFVGSSVLLLVQVVLQPKTALPSPRQHKHSRQTSEELMEDLQLQLGDSIMEYMSIHVSYSHSAFPLQRAATGATEVFTLQTRLVTKAEATIKLHNVLSPWSPHPIPTRDRLFSVIESHWGPQKASEIMQQIVAQHPIPAPKLKKIRSKGHEQKLSEKHLNYSDLPTIPLRYMSLQEERPTVLKSSPSLHSVRENRVSYDSGIGMKGASGREVSEARKCSKEENDISLRGRWSVSPDATLRVLTPALRNNSRSHHNEVEDYKSNMGKNKKHGIAGDVKGKKDSGIWAWATWF</sequence>
<feature type="compositionally biased region" description="Basic residues" evidence="1">
    <location>
        <begin position="72"/>
        <end position="86"/>
    </location>
</feature>
<feature type="compositionally biased region" description="Basic residues" evidence="1">
    <location>
        <begin position="32"/>
        <end position="44"/>
    </location>
</feature>
<dbReference type="Proteomes" id="UP000240493">
    <property type="component" value="Unassembled WGS sequence"/>
</dbReference>
<gene>
    <name evidence="2" type="ORF">M441DRAFT_130021</name>
</gene>
<feature type="region of interest" description="Disordered" evidence="1">
    <location>
        <begin position="1"/>
        <end position="101"/>
    </location>
</feature>
<feature type="compositionally biased region" description="Basic and acidic residues" evidence="1">
    <location>
        <begin position="56"/>
        <end position="69"/>
    </location>
</feature>
<dbReference type="OrthoDB" id="5213862at2759"/>
<proteinExistence type="predicted"/>
<evidence type="ECO:0000256" key="1">
    <source>
        <dbReference type="SAM" id="MobiDB-lite"/>
    </source>
</evidence>
<organism evidence="2 3">
    <name type="scientific">Trichoderma asperellum (strain ATCC 204424 / CBS 433.97 / NBRC 101777)</name>
    <dbReference type="NCBI Taxonomy" id="1042311"/>
    <lineage>
        <taxon>Eukaryota</taxon>
        <taxon>Fungi</taxon>
        <taxon>Dikarya</taxon>
        <taxon>Ascomycota</taxon>
        <taxon>Pezizomycotina</taxon>
        <taxon>Sordariomycetes</taxon>
        <taxon>Hypocreomycetidae</taxon>
        <taxon>Hypocreales</taxon>
        <taxon>Hypocreaceae</taxon>
        <taxon>Trichoderma</taxon>
    </lineage>
</organism>
<dbReference type="AlphaFoldDB" id="A0A2T3ZKU2"/>
<feature type="compositionally biased region" description="Basic and acidic residues" evidence="1">
    <location>
        <begin position="15"/>
        <end position="28"/>
    </location>
</feature>
<keyword evidence="3" id="KW-1185">Reference proteome</keyword>
<dbReference type="EMBL" id="KZ679257">
    <property type="protein sequence ID" value="PTB45419.1"/>
    <property type="molecule type" value="Genomic_DNA"/>
</dbReference>